<comment type="caution">
    <text evidence="8">The sequence shown here is derived from an EMBL/GenBank/DDBJ whole genome shotgun (WGS) entry which is preliminary data.</text>
</comment>
<dbReference type="GO" id="GO:0003735">
    <property type="term" value="F:structural constituent of ribosome"/>
    <property type="evidence" value="ECO:0007669"/>
    <property type="project" value="InterPro"/>
</dbReference>
<name>A0A0G0BB96_9BACT</name>
<dbReference type="InterPro" id="IPR005717">
    <property type="entry name" value="Ribosomal_uS7_bac/org-type"/>
</dbReference>
<keyword evidence="6" id="KW-0820">tRNA-binding</keyword>
<evidence type="ECO:0000313" key="9">
    <source>
        <dbReference type="Proteomes" id="UP000034688"/>
    </source>
</evidence>
<evidence type="ECO:0000313" key="8">
    <source>
        <dbReference type="EMBL" id="KKP60976.1"/>
    </source>
</evidence>
<dbReference type="GO" id="GO:0000049">
    <property type="term" value="F:tRNA binding"/>
    <property type="evidence" value="ECO:0007669"/>
    <property type="project" value="UniProtKB-UniRule"/>
</dbReference>
<keyword evidence="3 6" id="KW-0694">RNA-binding</keyword>
<evidence type="ECO:0000256" key="2">
    <source>
        <dbReference type="ARBA" id="ARBA00022730"/>
    </source>
</evidence>
<dbReference type="HAMAP" id="MF_00480_B">
    <property type="entry name" value="Ribosomal_uS7_B"/>
    <property type="match status" value="1"/>
</dbReference>
<dbReference type="Pfam" id="PF00177">
    <property type="entry name" value="Ribosomal_S7"/>
    <property type="match status" value="1"/>
</dbReference>
<dbReference type="InterPro" id="IPR000235">
    <property type="entry name" value="Ribosomal_uS7"/>
</dbReference>
<dbReference type="Proteomes" id="UP000034688">
    <property type="component" value="Unassembled WGS sequence"/>
</dbReference>
<keyword evidence="4 6" id="KW-0689">Ribosomal protein</keyword>
<organism evidence="8 9">
    <name type="scientific">Candidatus Roizmanbacteria bacterium GW2011_GWA2_34_18</name>
    <dbReference type="NCBI Taxonomy" id="1618477"/>
    <lineage>
        <taxon>Bacteria</taxon>
        <taxon>Candidatus Roizmaniibacteriota</taxon>
    </lineage>
</organism>
<gene>
    <name evidence="6" type="primary">rpsG</name>
    <name evidence="8" type="ORF">UR54_C0006G0004</name>
</gene>
<evidence type="ECO:0000256" key="4">
    <source>
        <dbReference type="ARBA" id="ARBA00022980"/>
    </source>
</evidence>
<dbReference type="EMBL" id="LBPP01000006">
    <property type="protein sequence ID" value="KKP60976.1"/>
    <property type="molecule type" value="Genomic_DNA"/>
</dbReference>
<dbReference type="InterPro" id="IPR023798">
    <property type="entry name" value="Ribosomal_uS7_dom"/>
</dbReference>
<proteinExistence type="inferred from homology"/>
<protein>
    <recommendedName>
        <fullName evidence="6">Small ribosomal subunit protein uS7</fullName>
    </recommendedName>
</protein>
<keyword evidence="5 6" id="KW-0687">Ribonucleoprotein</keyword>
<dbReference type="NCBIfam" id="TIGR01029">
    <property type="entry name" value="rpsG_bact"/>
    <property type="match status" value="1"/>
</dbReference>
<evidence type="ECO:0000259" key="7">
    <source>
        <dbReference type="Pfam" id="PF00177"/>
    </source>
</evidence>
<accession>A0A0G0BB96</accession>
<dbReference type="STRING" id="1618477.UR54_C0006G0004"/>
<sequence>MPRHSYKKRPVKKDKLFNSLEVAKLINYIMINGKKSVAEGIVYKVFTELKKQSDEPLKLLHQAIENVSPVHEVKPRRLGGASYLVPIEVRRERKLKLALNWIIDAAKSRPNKEFHTFDKKLLVEIVEASKNQGPAVAKRQQTEKLAEANRAFAHLKW</sequence>
<dbReference type="GO" id="GO:0015935">
    <property type="term" value="C:small ribosomal subunit"/>
    <property type="evidence" value="ECO:0007669"/>
    <property type="project" value="InterPro"/>
</dbReference>
<dbReference type="SUPFAM" id="SSF47973">
    <property type="entry name" value="Ribosomal protein S7"/>
    <property type="match status" value="1"/>
</dbReference>
<dbReference type="InterPro" id="IPR036823">
    <property type="entry name" value="Ribosomal_uS7_dom_sf"/>
</dbReference>
<comment type="function">
    <text evidence="6">One of the primary rRNA binding proteins, it binds directly to 16S rRNA where it nucleates assembly of the head domain of the 30S subunit. Is located at the subunit interface close to the decoding center, probably blocks exit of the E-site tRNA.</text>
</comment>
<dbReference type="PIRSF" id="PIRSF002122">
    <property type="entry name" value="RPS7p_RPS7a_RPS5e_RPS7o"/>
    <property type="match status" value="1"/>
</dbReference>
<evidence type="ECO:0000256" key="1">
    <source>
        <dbReference type="ARBA" id="ARBA00007151"/>
    </source>
</evidence>
<dbReference type="GO" id="GO:0019843">
    <property type="term" value="F:rRNA binding"/>
    <property type="evidence" value="ECO:0007669"/>
    <property type="project" value="UniProtKB-UniRule"/>
</dbReference>
<dbReference type="PATRIC" id="fig|1618477.3.peg.129"/>
<evidence type="ECO:0000256" key="5">
    <source>
        <dbReference type="ARBA" id="ARBA00023274"/>
    </source>
</evidence>
<dbReference type="Gene3D" id="1.10.455.10">
    <property type="entry name" value="Ribosomal protein S7 domain"/>
    <property type="match status" value="1"/>
</dbReference>
<dbReference type="PANTHER" id="PTHR11205">
    <property type="entry name" value="RIBOSOMAL PROTEIN S7"/>
    <property type="match status" value="1"/>
</dbReference>
<feature type="domain" description="Small ribosomal subunit protein uS7" evidence="7">
    <location>
        <begin position="3"/>
        <end position="150"/>
    </location>
</feature>
<evidence type="ECO:0000256" key="6">
    <source>
        <dbReference type="HAMAP-Rule" id="MF_00480"/>
    </source>
</evidence>
<keyword evidence="2 6" id="KW-0699">rRNA-binding</keyword>
<dbReference type="AlphaFoldDB" id="A0A0G0BB96"/>
<dbReference type="GO" id="GO:0006412">
    <property type="term" value="P:translation"/>
    <property type="evidence" value="ECO:0007669"/>
    <property type="project" value="UniProtKB-UniRule"/>
</dbReference>
<comment type="subunit">
    <text evidence="6">Part of the 30S ribosomal subunit. Contacts proteins S9 and S11.</text>
</comment>
<evidence type="ECO:0000256" key="3">
    <source>
        <dbReference type="ARBA" id="ARBA00022884"/>
    </source>
</evidence>
<comment type="similarity">
    <text evidence="1 6">Belongs to the universal ribosomal protein uS7 family.</text>
</comment>
<dbReference type="CDD" id="cd14869">
    <property type="entry name" value="uS7_Bacteria"/>
    <property type="match status" value="1"/>
</dbReference>
<reference evidence="8 9" key="1">
    <citation type="journal article" date="2015" name="Nature">
        <title>rRNA introns, odd ribosomes, and small enigmatic genomes across a large radiation of phyla.</title>
        <authorList>
            <person name="Brown C.T."/>
            <person name="Hug L.A."/>
            <person name="Thomas B.C."/>
            <person name="Sharon I."/>
            <person name="Castelle C.J."/>
            <person name="Singh A."/>
            <person name="Wilkins M.J."/>
            <person name="Williams K.H."/>
            <person name="Banfield J.F."/>
        </authorList>
    </citation>
    <scope>NUCLEOTIDE SEQUENCE [LARGE SCALE GENOMIC DNA]</scope>
</reference>